<dbReference type="GO" id="GO:0015501">
    <property type="term" value="F:glutamate:sodium symporter activity"/>
    <property type="evidence" value="ECO:0007669"/>
    <property type="project" value="InterPro"/>
</dbReference>
<keyword evidence="1" id="KW-0812">Transmembrane</keyword>
<dbReference type="AlphaFoldDB" id="A0A098Y4X9"/>
<feature type="transmembrane region" description="Helical" evidence="1">
    <location>
        <begin position="77"/>
        <end position="97"/>
    </location>
</feature>
<feature type="transmembrane region" description="Helical" evidence="1">
    <location>
        <begin position="324"/>
        <end position="343"/>
    </location>
</feature>
<dbReference type="GO" id="GO:0015813">
    <property type="term" value="P:L-glutamate transmembrane transport"/>
    <property type="evidence" value="ECO:0007669"/>
    <property type="project" value="InterPro"/>
</dbReference>
<feature type="transmembrane region" description="Helical" evidence="1">
    <location>
        <begin position="418"/>
        <end position="437"/>
    </location>
</feature>
<dbReference type="Pfam" id="PF03616">
    <property type="entry name" value="Glt_symporter"/>
    <property type="match status" value="1"/>
</dbReference>
<feature type="transmembrane region" description="Helical" evidence="1">
    <location>
        <begin position="6"/>
        <end position="23"/>
    </location>
</feature>
<dbReference type="EMBL" id="JPMX01000077">
    <property type="protein sequence ID" value="KGH45495.1"/>
    <property type="molecule type" value="Genomic_DNA"/>
</dbReference>
<feature type="transmembrane region" description="Helical" evidence="1">
    <location>
        <begin position="286"/>
        <end position="304"/>
    </location>
</feature>
<evidence type="ECO:0000313" key="2">
    <source>
        <dbReference type="EMBL" id="KGH45495.1"/>
    </source>
</evidence>
<feature type="transmembrane region" description="Helical" evidence="1">
    <location>
        <begin position="35"/>
        <end position="57"/>
    </location>
</feature>
<keyword evidence="1" id="KW-1133">Transmembrane helix</keyword>
<protein>
    <submittedName>
        <fullName evidence="2">Sodium:glutamate symporter</fullName>
    </submittedName>
</protein>
<feature type="transmembrane region" description="Helical" evidence="1">
    <location>
        <begin position="180"/>
        <end position="204"/>
    </location>
</feature>
<dbReference type="PANTHER" id="PTHR36178:SF1">
    <property type="entry name" value="SODIUM_GLUTAMATE SYMPORTER"/>
    <property type="match status" value="1"/>
</dbReference>
<proteinExistence type="predicted"/>
<accession>A0A098Y4X9</accession>
<sequence>MSADVIGLSLLVLGVLLLVAKLVRIRSRIAQKLFLPSSIIGGFLALLIGPEVVGSIAEAIGGPDAPLTGGLWPEEFLDVWASLPGLLISVVFATLFLGERIPKVKEAAELAGPQLALGVTMASGQYVIGLLLAVLLLVPFLDQDPMVGALIEVGFEGGHGTAAGLGDTFAELGFPEGQDLALGLATVGVVAGVVVGIALINWGVHTGRAEVLESDAKTSLAEQRGLYEREEQKPAAMLTVRTASVEPLAIHFAVVAVAILLGLALLEALQALERLLWADTVELFEYVPLFPLAMIGGVAVQKLVDRFDRTGIVDRQMMLRIQGIALDLLIISALATLSIQAIANNWVTFLLLAIAGLAWNVGVFVFLARRMIPRFWFERGIGDLGQSLGVTATGLILIRVADPNAATPAMEAFGYKQLAFEPFFGGGLVTAASLPLIAQFGAVPLLVFMAVLLIVSLGIGIFYFGRRSPAEEEARVADT</sequence>
<dbReference type="Proteomes" id="UP000029713">
    <property type="component" value="Unassembled WGS sequence"/>
</dbReference>
<name>A0A098Y4X9_9ACTN</name>
<feature type="transmembrane region" description="Helical" evidence="1">
    <location>
        <begin position="443"/>
        <end position="465"/>
    </location>
</feature>
<feature type="transmembrane region" description="Helical" evidence="1">
    <location>
        <begin position="117"/>
        <end position="141"/>
    </location>
</feature>
<reference evidence="2 3" key="1">
    <citation type="submission" date="2014-07" db="EMBL/GenBank/DDBJ databases">
        <title>Biosystematic studies on Modestobacter strains isolated from extreme hyper-arid desert soil and from historic building.</title>
        <authorList>
            <person name="Bukarasam K."/>
            <person name="Bull A."/>
            <person name="Girard G."/>
            <person name="van Wezel G."/>
            <person name="Goodfellow M."/>
        </authorList>
    </citation>
    <scope>NUCLEOTIDE SEQUENCE [LARGE SCALE GENOMIC DNA]</scope>
    <source>
        <strain evidence="2 3">KNN45-2b</strain>
    </source>
</reference>
<feature type="transmembrane region" description="Helical" evidence="1">
    <location>
        <begin position="248"/>
        <end position="266"/>
    </location>
</feature>
<gene>
    <name evidence="2" type="ORF">IN07_17605</name>
</gene>
<dbReference type="GO" id="GO:0016020">
    <property type="term" value="C:membrane"/>
    <property type="evidence" value="ECO:0007669"/>
    <property type="project" value="InterPro"/>
</dbReference>
<keyword evidence="3" id="KW-1185">Reference proteome</keyword>
<keyword evidence="1" id="KW-0472">Membrane</keyword>
<dbReference type="OrthoDB" id="9801557at2"/>
<organism evidence="2 3">
    <name type="scientific">Modestobacter caceresii</name>
    <dbReference type="NCBI Taxonomy" id="1522368"/>
    <lineage>
        <taxon>Bacteria</taxon>
        <taxon>Bacillati</taxon>
        <taxon>Actinomycetota</taxon>
        <taxon>Actinomycetes</taxon>
        <taxon>Geodermatophilales</taxon>
        <taxon>Geodermatophilaceae</taxon>
        <taxon>Modestobacter</taxon>
    </lineage>
</organism>
<comment type="caution">
    <text evidence="2">The sequence shown here is derived from an EMBL/GenBank/DDBJ whole genome shotgun (WGS) entry which is preliminary data.</text>
</comment>
<feature type="transmembrane region" description="Helical" evidence="1">
    <location>
        <begin position="349"/>
        <end position="368"/>
    </location>
</feature>
<evidence type="ECO:0000256" key="1">
    <source>
        <dbReference type="SAM" id="Phobius"/>
    </source>
</evidence>
<dbReference type="InterPro" id="IPR004445">
    <property type="entry name" value="GltS"/>
</dbReference>
<evidence type="ECO:0000313" key="3">
    <source>
        <dbReference type="Proteomes" id="UP000029713"/>
    </source>
</evidence>
<dbReference type="PANTHER" id="PTHR36178">
    <property type="entry name" value="SLR0625 PROTEIN"/>
    <property type="match status" value="1"/>
</dbReference>
<dbReference type="RefSeq" id="WP_036337746.1">
    <property type="nucleotide sequence ID" value="NZ_JPMX01000077.1"/>
</dbReference>